<keyword evidence="3" id="KW-1185">Reference proteome</keyword>
<feature type="compositionally biased region" description="Polar residues" evidence="1">
    <location>
        <begin position="276"/>
        <end position="307"/>
    </location>
</feature>
<feature type="region of interest" description="Disordered" evidence="1">
    <location>
        <begin position="542"/>
        <end position="619"/>
    </location>
</feature>
<feature type="compositionally biased region" description="Low complexity" evidence="1">
    <location>
        <begin position="591"/>
        <end position="603"/>
    </location>
</feature>
<feature type="region of interest" description="Disordered" evidence="1">
    <location>
        <begin position="648"/>
        <end position="675"/>
    </location>
</feature>
<dbReference type="Proteomes" id="UP001530400">
    <property type="component" value="Unassembled WGS sequence"/>
</dbReference>
<protein>
    <recommendedName>
        <fullName evidence="4">PDZ domain-containing protein</fullName>
    </recommendedName>
</protein>
<proteinExistence type="predicted"/>
<comment type="caution">
    <text evidence="2">The sequence shown here is derived from an EMBL/GenBank/DDBJ whole genome shotgun (WGS) entry which is preliminary data.</text>
</comment>
<dbReference type="PANTHER" id="PTHR38909">
    <property type="entry name" value="G PROTEIN GAMMA DOMAIN-CONTAINING PROTEIN"/>
    <property type="match status" value="1"/>
</dbReference>
<feature type="region of interest" description="Disordered" evidence="1">
    <location>
        <begin position="803"/>
        <end position="852"/>
    </location>
</feature>
<accession>A0ABD3P7T8</accession>
<gene>
    <name evidence="2" type="ORF">ACHAWO_012187</name>
</gene>
<dbReference type="EMBL" id="JALLPJ020000731">
    <property type="protein sequence ID" value="KAL3784344.1"/>
    <property type="molecule type" value="Genomic_DNA"/>
</dbReference>
<feature type="region of interest" description="Disordered" evidence="1">
    <location>
        <begin position="261"/>
        <end position="361"/>
    </location>
</feature>
<evidence type="ECO:0000256" key="1">
    <source>
        <dbReference type="SAM" id="MobiDB-lite"/>
    </source>
</evidence>
<feature type="compositionally biased region" description="Low complexity" evidence="1">
    <location>
        <begin position="565"/>
        <end position="581"/>
    </location>
</feature>
<dbReference type="Gene3D" id="2.30.42.10">
    <property type="match status" value="1"/>
</dbReference>
<feature type="compositionally biased region" description="Polar residues" evidence="1">
    <location>
        <begin position="812"/>
        <end position="830"/>
    </location>
</feature>
<name>A0ABD3P7T8_9STRA</name>
<evidence type="ECO:0008006" key="4">
    <source>
        <dbReference type="Google" id="ProtNLM"/>
    </source>
</evidence>
<dbReference type="InterPro" id="IPR036034">
    <property type="entry name" value="PDZ_sf"/>
</dbReference>
<sequence length="1025" mass="110219">MPRFSLPRLRSRGRSVDSRQAAAASSSTAAASTSSSTKKALRSVSVPPSHQAAPSNKSSAKSGSGSRSVATTKTSSSSNNNLRAAGMMSYSYSYDDVRSPAVAANDRAAGSKCSSSTVNDGKNGASSLHYTFQEPISTHQRHSNNNNILGYESDGGNTSTDETSDEFITSLDPSPPDLHRFLDKEGAFGTVVRNDDAGGEMPFEDPPDTISLDDVEENVHVGDYPASNMDSSSVFTELTDPNITSSPFEDGWTAFESNIHQHQRPAAAATAGTTTMNQVQALQTSAKTTSTSHSNHTGRNNNKQSAQQKKEAATANEWDTPPWRSKSARLISPSPSSKEKLVSGNEPAFSTDESIKDENDSEAWGTVHEFSPVASASAATTRTTSSPQAKAAVENAKPSTSLIFGDNFFEHGFDDSELFQGNQFFHGWANDNDGSASNKKSQSNHSAAAEAKRGFNNDIMWETSSQFFEEKKDEQVFHSTASSSSDTINNNLKSSQGTTVVPVTPQRDITTAAAATAYWSSYPTNTESFKQDVILSFDEWPTVSSSSSSRNHPNHKGVLTMTSGQTSVSTRTTATTTQQQQPLNDESSLASKQQVVLQRSQSRSSKKGGGSVGSIKSNSSAVDQILEGYRQKRQMKQQQQQGGWNAIVRNNAGNNNMPPPNNNNPHKRTPSNESLSRTIGHIEKSIAWHNQKGNAVAATASVSSAASMSKPPQQTPQPPYDRASPGRSSPQSSVGFKSAGNSNTNSNSISSATYQQPNLNAAVNEISYRLRVHRTLSSSHNNPPSDSDQFLLSNLEATIGPCGVAPDMESLSGRSSLQSHRQHSGLSSPRTHMHRPRGDASVDSRTSRNSFRSYRSNISQSALSQMSKESQSVAHDLFRMEAQLAEVARLREQPLEVTTTTSATSSSSVNEESFVNHHNYHSMIIGAEPVPRPSLVEVVAPSGKLGILLANKVGTQGPTHVSAVRSESVLAGKVHVGDRFVSIDGEDVSRMNSREITSIMARKAEFQRVIVFVPVQMSHGAQDWI</sequence>
<feature type="region of interest" description="Disordered" evidence="1">
    <location>
        <begin position="698"/>
        <end position="752"/>
    </location>
</feature>
<reference evidence="2 3" key="1">
    <citation type="submission" date="2024-10" db="EMBL/GenBank/DDBJ databases">
        <title>Updated reference genomes for cyclostephanoid diatoms.</title>
        <authorList>
            <person name="Roberts W.R."/>
            <person name="Alverson A.J."/>
        </authorList>
    </citation>
    <scope>NUCLEOTIDE SEQUENCE [LARGE SCALE GENOMIC DNA]</scope>
    <source>
        <strain evidence="2 3">AJA010-31</strain>
    </source>
</reference>
<feature type="region of interest" description="Disordered" evidence="1">
    <location>
        <begin position="480"/>
        <end position="499"/>
    </location>
</feature>
<evidence type="ECO:0000313" key="2">
    <source>
        <dbReference type="EMBL" id="KAL3784344.1"/>
    </source>
</evidence>
<feature type="compositionally biased region" description="Low complexity" evidence="1">
    <location>
        <begin position="52"/>
        <end position="81"/>
    </location>
</feature>
<dbReference type="PANTHER" id="PTHR38909:SF1">
    <property type="entry name" value="G PROTEIN GAMMA DOMAIN-CONTAINING PROTEIN"/>
    <property type="match status" value="1"/>
</dbReference>
<dbReference type="AlphaFoldDB" id="A0ABD3P7T8"/>
<evidence type="ECO:0000313" key="3">
    <source>
        <dbReference type="Proteomes" id="UP001530400"/>
    </source>
</evidence>
<feature type="compositionally biased region" description="Low complexity" evidence="1">
    <location>
        <begin position="266"/>
        <end position="275"/>
    </location>
</feature>
<organism evidence="2 3">
    <name type="scientific">Cyclotella atomus</name>
    <dbReference type="NCBI Taxonomy" id="382360"/>
    <lineage>
        <taxon>Eukaryota</taxon>
        <taxon>Sar</taxon>
        <taxon>Stramenopiles</taxon>
        <taxon>Ochrophyta</taxon>
        <taxon>Bacillariophyta</taxon>
        <taxon>Coscinodiscophyceae</taxon>
        <taxon>Thalassiosirophycidae</taxon>
        <taxon>Stephanodiscales</taxon>
        <taxon>Stephanodiscaceae</taxon>
        <taxon>Cyclotella</taxon>
    </lineage>
</organism>
<feature type="compositionally biased region" description="Low complexity" evidence="1">
    <location>
        <begin position="738"/>
        <end position="752"/>
    </location>
</feature>
<feature type="compositionally biased region" description="Low complexity" evidence="1">
    <location>
        <begin position="698"/>
        <end position="709"/>
    </location>
</feature>
<feature type="compositionally biased region" description="Basic and acidic residues" evidence="1">
    <location>
        <begin position="836"/>
        <end position="846"/>
    </location>
</feature>
<feature type="compositionally biased region" description="Polar residues" evidence="1">
    <location>
        <begin position="726"/>
        <end position="735"/>
    </location>
</feature>
<dbReference type="SUPFAM" id="SSF50156">
    <property type="entry name" value="PDZ domain-like"/>
    <property type="match status" value="1"/>
</dbReference>
<feature type="region of interest" description="Disordered" evidence="1">
    <location>
        <begin position="1"/>
        <end position="82"/>
    </location>
</feature>
<feature type="compositionally biased region" description="Low complexity" evidence="1">
    <location>
        <begin position="21"/>
        <end position="37"/>
    </location>
</feature>